<proteinExistence type="predicted"/>
<organism evidence="2 3">
    <name type="scientific">Stratiformator vulcanicus</name>
    <dbReference type="NCBI Taxonomy" id="2527980"/>
    <lineage>
        <taxon>Bacteria</taxon>
        <taxon>Pseudomonadati</taxon>
        <taxon>Planctomycetota</taxon>
        <taxon>Planctomycetia</taxon>
        <taxon>Planctomycetales</taxon>
        <taxon>Planctomycetaceae</taxon>
        <taxon>Stratiformator</taxon>
    </lineage>
</organism>
<reference evidence="2 3" key="1">
    <citation type="submission" date="2019-02" db="EMBL/GenBank/DDBJ databases">
        <title>Deep-cultivation of Planctomycetes and their phenomic and genomic characterization uncovers novel biology.</title>
        <authorList>
            <person name="Wiegand S."/>
            <person name="Jogler M."/>
            <person name="Boedeker C."/>
            <person name="Pinto D."/>
            <person name="Vollmers J."/>
            <person name="Rivas-Marin E."/>
            <person name="Kohn T."/>
            <person name="Peeters S.H."/>
            <person name="Heuer A."/>
            <person name="Rast P."/>
            <person name="Oberbeckmann S."/>
            <person name="Bunk B."/>
            <person name="Jeske O."/>
            <person name="Meyerdierks A."/>
            <person name="Storesund J.E."/>
            <person name="Kallscheuer N."/>
            <person name="Luecker S."/>
            <person name="Lage O.M."/>
            <person name="Pohl T."/>
            <person name="Merkel B.J."/>
            <person name="Hornburger P."/>
            <person name="Mueller R.-W."/>
            <person name="Bruemmer F."/>
            <person name="Labrenz M."/>
            <person name="Spormann A.M."/>
            <person name="Op den Camp H."/>
            <person name="Overmann J."/>
            <person name="Amann R."/>
            <person name="Jetten M.S.M."/>
            <person name="Mascher T."/>
            <person name="Medema M.H."/>
            <person name="Devos D.P."/>
            <person name="Kaster A.-K."/>
            <person name="Ovreas L."/>
            <person name="Rohde M."/>
            <person name="Galperin M.Y."/>
            <person name="Jogler C."/>
        </authorList>
    </citation>
    <scope>NUCLEOTIDE SEQUENCE [LARGE SCALE GENOMIC DNA]</scope>
    <source>
        <strain evidence="2 3">Pan189</strain>
    </source>
</reference>
<dbReference type="KEGG" id="svp:Pan189_41710"/>
<dbReference type="RefSeq" id="WP_145365880.1">
    <property type="nucleotide sequence ID" value="NZ_CP036268.1"/>
</dbReference>
<name>A0A517R7D0_9PLAN</name>
<protein>
    <submittedName>
        <fullName evidence="2">Uncharacterized protein</fullName>
    </submittedName>
</protein>
<sequence length="151" mass="17104">MARRRRDGLSDERLGELITKAADLQQRYRKQYQRADDIKSDYDEYKEVIDAELKARGVDAFGSGDIRVVRSKRQKPTDYKAALRDSQGPEAIEAAKKKQRRRKIEYLSFEKAGPVKKKRKRRTVRKPKAESGKLGTAASQPPLGVVSAAAN</sequence>
<keyword evidence="3" id="KW-1185">Reference proteome</keyword>
<feature type="compositionally biased region" description="Basic residues" evidence="1">
    <location>
        <begin position="114"/>
        <end position="126"/>
    </location>
</feature>
<dbReference type="Proteomes" id="UP000317318">
    <property type="component" value="Chromosome"/>
</dbReference>
<accession>A0A517R7D0</accession>
<dbReference type="EMBL" id="CP036268">
    <property type="protein sequence ID" value="QDT39762.1"/>
    <property type="molecule type" value="Genomic_DNA"/>
</dbReference>
<evidence type="ECO:0000256" key="1">
    <source>
        <dbReference type="SAM" id="MobiDB-lite"/>
    </source>
</evidence>
<feature type="region of interest" description="Disordered" evidence="1">
    <location>
        <begin position="72"/>
        <end position="151"/>
    </location>
</feature>
<evidence type="ECO:0000313" key="2">
    <source>
        <dbReference type="EMBL" id="QDT39762.1"/>
    </source>
</evidence>
<dbReference type="AlphaFoldDB" id="A0A517R7D0"/>
<evidence type="ECO:0000313" key="3">
    <source>
        <dbReference type="Proteomes" id="UP000317318"/>
    </source>
</evidence>
<gene>
    <name evidence="2" type="ORF">Pan189_41710</name>
</gene>